<organism evidence="4 5">
    <name type="scientific">Planobispora rosea</name>
    <dbReference type="NCBI Taxonomy" id="35762"/>
    <lineage>
        <taxon>Bacteria</taxon>
        <taxon>Bacillati</taxon>
        <taxon>Actinomycetota</taxon>
        <taxon>Actinomycetes</taxon>
        <taxon>Streptosporangiales</taxon>
        <taxon>Streptosporangiaceae</taxon>
        <taxon>Planobispora</taxon>
    </lineage>
</organism>
<evidence type="ECO:0000259" key="3">
    <source>
        <dbReference type="Pfam" id="PF00303"/>
    </source>
</evidence>
<evidence type="ECO:0000313" key="5">
    <source>
        <dbReference type="Proteomes" id="UP000655044"/>
    </source>
</evidence>
<dbReference type="Proteomes" id="UP000655044">
    <property type="component" value="Unassembled WGS sequence"/>
</dbReference>
<feature type="domain" description="Thymidylate synthase/dCMP hydroxymethylase" evidence="3">
    <location>
        <begin position="83"/>
        <end position="204"/>
    </location>
</feature>
<evidence type="ECO:0000256" key="1">
    <source>
        <dbReference type="ARBA" id="ARBA00022679"/>
    </source>
</evidence>
<gene>
    <name evidence="4" type="ORF">Pro02_57760</name>
</gene>
<name>A0A8J3S559_PLARO</name>
<keyword evidence="1" id="KW-0808">Transferase</keyword>
<dbReference type="Gene3D" id="3.30.572.10">
    <property type="entry name" value="Thymidylate synthase/dCMP hydroxymethylase domain"/>
    <property type="match status" value="1"/>
</dbReference>
<dbReference type="Pfam" id="PF00303">
    <property type="entry name" value="Thymidylat_synt"/>
    <property type="match status" value="1"/>
</dbReference>
<accession>A0A8J3S559</accession>
<evidence type="ECO:0000256" key="2">
    <source>
        <dbReference type="SAM" id="MobiDB-lite"/>
    </source>
</evidence>
<feature type="compositionally biased region" description="Basic and acidic residues" evidence="2">
    <location>
        <begin position="223"/>
        <end position="239"/>
    </location>
</feature>
<dbReference type="InterPro" id="IPR036926">
    <property type="entry name" value="Thymidate_synth/dCMP_Mease_sf"/>
</dbReference>
<dbReference type="EMBL" id="BOOI01000058">
    <property type="protein sequence ID" value="GIH87368.1"/>
    <property type="molecule type" value="Genomic_DNA"/>
</dbReference>
<reference evidence="4" key="1">
    <citation type="submission" date="2021-01" db="EMBL/GenBank/DDBJ databases">
        <title>Whole genome shotgun sequence of Planobispora rosea NBRC 15558.</title>
        <authorList>
            <person name="Komaki H."/>
            <person name="Tamura T."/>
        </authorList>
    </citation>
    <scope>NUCLEOTIDE SEQUENCE</scope>
    <source>
        <strain evidence="4">NBRC 15558</strain>
    </source>
</reference>
<comment type="caution">
    <text evidence="4">The sequence shown here is derived from an EMBL/GenBank/DDBJ whole genome shotgun (WGS) entry which is preliminary data.</text>
</comment>
<feature type="region of interest" description="Disordered" evidence="2">
    <location>
        <begin position="208"/>
        <end position="239"/>
    </location>
</feature>
<dbReference type="AlphaFoldDB" id="A0A8J3S559"/>
<dbReference type="GO" id="GO:0016740">
    <property type="term" value="F:transferase activity"/>
    <property type="evidence" value="ECO:0007669"/>
    <property type="project" value="UniProtKB-KW"/>
</dbReference>
<proteinExistence type="predicted"/>
<sequence length="239" mass="26605">MAELLRFASCGETWIWLMNHVRSNGGPAEDDRGPIIEAPPVLFEIADLGWDDPVLESYGDAGKIALYSSKFSELTVVPPFKYSYGGRIRRFQGVNQLRWVTDVLRAKPFSKSGWISLTAPGERQDAVPCLTALAFRLREGRLVMTATFRSQNALTCYLNYVPLRSIQCEVADDLEVSCGAMRIFVDVPHIYAVDVPAVDDILRLSERDELSEGESLPGPAGRSGRDLDRLRPDRGQRAS</sequence>
<protein>
    <recommendedName>
        <fullName evidence="3">Thymidylate synthase/dCMP hydroxymethylase domain-containing protein</fullName>
    </recommendedName>
</protein>
<dbReference type="SUPFAM" id="SSF55831">
    <property type="entry name" value="Thymidylate synthase/dCMP hydroxymethylase"/>
    <property type="match status" value="1"/>
</dbReference>
<evidence type="ECO:0000313" key="4">
    <source>
        <dbReference type="EMBL" id="GIH87368.1"/>
    </source>
</evidence>
<dbReference type="InterPro" id="IPR023451">
    <property type="entry name" value="Thymidate_synth/dCMP_Mease_dom"/>
</dbReference>
<keyword evidence="5" id="KW-1185">Reference proteome</keyword>